<gene>
    <name evidence="2" type="ORF">TM448A01278_0008</name>
</gene>
<accession>A0A6H1ZPW4</accession>
<reference evidence="2" key="1">
    <citation type="submission" date="2020-03" db="EMBL/GenBank/DDBJ databases">
        <title>The deep terrestrial virosphere.</title>
        <authorList>
            <person name="Holmfeldt K."/>
            <person name="Nilsson E."/>
            <person name="Simone D."/>
            <person name="Lopez-Fernandez M."/>
            <person name="Wu X."/>
            <person name="de Brujin I."/>
            <person name="Lundin D."/>
            <person name="Andersson A."/>
            <person name="Bertilsson S."/>
            <person name="Dopson M."/>
        </authorList>
    </citation>
    <scope>NUCLEOTIDE SEQUENCE</scope>
    <source>
        <strain evidence="2">TM448A01278</strain>
    </source>
</reference>
<evidence type="ECO:0000313" key="2">
    <source>
        <dbReference type="EMBL" id="QJA49240.1"/>
    </source>
</evidence>
<evidence type="ECO:0000256" key="1">
    <source>
        <dbReference type="SAM" id="MobiDB-lite"/>
    </source>
</evidence>
<dbReference type="InterPro" id="IPR056209">
    <property type="entry name" value="SU10_adaptor"/>
</dbReference>
<dbReference type="Pfam" id="PF24175">
    <property type="entry name" value="SU10_adaptor"/>
    <property type="match status" value="1"/>
</dbReference>
<dbReference type="AlphaFoldDB" id="A0A6H1ZPW4"/>
<sequence>MSATTHTLLDVVQIAGFRVKNFKQNIESVENPDVATKQMVYCVNEVLRKMASVKGLPIMNTRYVIQTVDDYQASTVTVTKGDATVTGAASVWTSDMVGRAFSLSSNNTVYRIAAIASATSLELDDNWNDDTEAGAGYVIAQDRYDLPADFGDFAGTSSVMLQGPKVRPLDIKAPSEIDFQRHSMRSRPLDLGGPTMVSIYDRASSGVRQIEVDPFPDDLYTIHIRYQATPTKLAHDNSVVPVFDKNIDVLVNGIVARWKSIVPNTPEDAMAWQMWQGGDLAMMASFDREKTDEPTKIVPADVMRGSGSTPYGQSDWGANR</sequence>
<organism evidence="2">
    <name type="scientific">viral metagenome</name>
    <dbReference type="NCBI Taxonomy" id="1070528"/>
    <lineage>
        <taxon>unclassified sequences</taxon>
        <taxon>metagenomes</taxon>
        <taxon>organismal metagenomes</taxon>
    </lineage>
</organism>
<proteinExistence type="predicted"/>
<feature type="region of interest" description="Disordered" evidence="1">
    <location>
        <begin position="297"/>
        <end position="320"/>
    </location>
</feature>
<protein>
    <submittedName>
        <fullName evidence="2">Uncharacterized protein</fullName>
    </submittedName>
</protein>
<dbReference type="EMBL" id="MT144126">
    <property type="protein sequence ID" value="QJA49240.1"/>
    <property type="molecule type" value="Genomic_DNA"/>
</dbReference>
<name>A0A6H1ZPW4_9ZZZZ</name>